<reference evidence="1 2" key="1">
    <citation type="submission" date="2024-06" db="EMBL/GenBank/DDBJ databases">
        <title>Genomic Encyclopedia of Type Strains, Phase IV (KMG-IV): sequencing the most valuable type-strain genomes for metagenomic binning, comparative biology and taxonomic classification.</title>
        <authorList>
            <person name="Goeker M."/>
        </authorList>
    </citation>
    <scope>NUCLEOTIDE SEQUENCE [LARGE SCALE GENOMIC DNA]</scope>
    <source>
        <strain evidence="1 2">DSM 27865</strain>
    </source>
</reference>
<evidence type="ECO:0000313" key="2">
    <source>
        <dbReference type="Proteomes" id="UP001549076"/>
    </source>
</evidence>
<comment type="caution">
    <text evidence="1">The sequence shown here is derived from an EMBL/GenBank/DDBJ whole genome shotgun (WGS) entry which is preliminary data.</text>
</comment>
<name>A0ABV2N3D2_9HYPH</name>
<proteinExistence type="predicted"/>
<sequence length="36" mass="4284">MSYKLKFLVEADTEWRQCDGNILTQSVGIMNRSHRR</sequence>
<evidence type="ECO:0008006" key="3">
    <source>
        <dbReference type="Google" id="ProtNLM"/>
    </source>
</evidence>
<gene>
    <name evidence="1" type="ORF">ABID37_003483</name>
</gene>
<organism evidence="1 2">
    <name type="scientific">Aquamicrobium terrae</name>
    <dbReference type="NCBI Taxonomy" id="1324945"/>
    <lineage>
        <taxon>Bacteria</taxon>
        <taxon>Pseudomonadati</taxon>
        <taxon>Pseudomonadota</taxon>
        <taxon>Alphaproteobacteria</taxon>
        <taxon>Hyphomicrobiales</taxon>
        <taxon>Phyllobacteriaceae</taxon>
        <taxon>Aquamicrobium</taxon>
    </lineage>
</organism>
<protein>
    <recommendedName>
        <fullName evidence="3">Transposase</fullName>
    </recommendedName>
</protein>
<dbReference type="Proteomes" id="UP001549076">
    <property type="component" value="Unassembled WGS sequence"/>
</dbReference>
<dbReference type="EMBL" id="JBEPML010000012">
    <property type="protein sequence ID" value="MET3793259.1"/>
    <property type="molecule type" value="Genomic_DNA"/>
</dbReference>
<accession>A0ABV2N3D2</accession>
<evidence type="ECO:0000313" key="1">
    <source>
        <dbReference type="EMBL" id="MET3793259.1"/>
    </source>
</evidence>
<keyword evidence="2" id="KW-1185">Reference proteome</keyword>